<evidence type="ECO:0000313" key="1">
    <source>
        <dbReference type="EMBL" id="GEO82283.1"/>
    </source>
</evidence>
<reference evidence="1 2" key="1">
    <citation type="submission" date="2019-07" db="EMBL/GenBank/DDBJ databases">
        <title>Whole genome shotgun sequence of Rhodospirillum oryzae NBRC 107573.</title>
        <authorList>
            <person name="Hosoyama A."/>
            <person name="Uohara A."/>
            <person name="Ohji S."/>
            <person name="Ichikawa N."/>
        </authorList>
    </citation>
    <scope>NUCLEOTIDE SEQUENCE [LARGE SCALE GENOMIC DNA]</scope>
    <source>
        <strain evidence="1 2">NBRC 107573</strain>
    </source>
</reference>
<dbReference type="InterPro" id="IPR021874">
    <property type="entry name" value="Phage_Mu_Gp27"/>
</dbReference>
<keyword evidence="2" id="KW-1185">Reference proteome</keyword>
<accession>A0A512HA02</accession>
<comment type="caution">
    <text evidence="1">The sequence shown here is derived from an EMBL/GenBank/DDBJ whole genome shotgun (WGS) entry which is preliminary data.</text>
</comment>
<name>A0A512HA02_9PROT</name>
<dbReference type="EMBL" id="BJZO01000069">
    <property type="protein sequence ID" value="GEO82283.1"/>
    <property type="molecule type" value="Genomic_DNA"/>
</dbReference>
<protein>
    <submittedName>
        <fullName evidence="1">Mu-like prophage FluMu protein gp27</fullName>
    </submittedName>
</protein>
<evidence type="ECO:0000313" key="2">
    <source>
        <dbReference type="Proteomes" id="UP000321567"/>
    </source>
</evidence>
<dbReference type="RefSeq" id="WP_147164297.1">
    <property type="nucleotide sequence ID" value="NZ_BJZO01000069.1"/>
</dbReference>
<dbReference type="AlphaFoldDB" id="A0A512HA02"/>
<proteinExistence type="predicted"/>
<sequence length="178" mass="19149">MPRKSRIEMELPPEALAEFNRLLGTGRLTVDGLCLWLEGQGYDISRSAVGRYSKGYAQVAERLRQTREVTKALTTELGEAAAEGQQGRLLVEMARGLVFDFVTKAQDGEALDAKEVALLGKGLAEMARAARLDQDFEERVAKVAASRAAALIETAGPRRGLSADTIAQLKADFLGVGG</sequence>
<dbReference type="Pfam" id="PF11985">
    <property type="entry name" value="Phage_Mu_Gp27"/>
    <property type="match status" value="1"/>
</dbReference>
<dbReference type="Proteomes" id="UP000321567">
    <property type="component" value="Unassembled WGS sequence"/>
</dbReference>
<gene>
    <name evidence="1" type="ORF">ROR02_24140</name>
</gene>
<organism evidence="1 2">
    <name type="scientific">Pararhodospirillum oryzae</name>
    <dbReference type="NCBI Taxonomy" id="478448"/>
    <lineage>
        <taxon>Bacteria</taxon>
        <taxon>Pseudomonadati</taxon>
        <taxon>Pseudomonadota</taxon>
        <taxon>Alphaproteobacteria</taxon>
        <taxon>Rhodospirillales</taxon>
        <taxon>Rhodospirillaceae</taxon>
        <taxon>Pararhodospirillum</taxon>
    </lineage>
</organism>
<dbReference type="OrthoDB" id="371328at2"/>